<evidence type="ECO:0000259" key="11">
    <source>
        <dbReference type="PROSITE" id="PS51184"/>
    </source>
</evidence>
<keyword evidence="8" id="KW-0804">Transcription</keyword>
<evidence type="ECO:0000256" key="9">
    <source>
        <dbReference type="ARBA" id="ARBA00023242"/>
    </source>
</evidence>
<evidence type="ECO:0000256" key="8">
    <source>
        <dbReference type="ARBA" id="ARBA00023163"/>
    </source>
</evidence>
<dbReference type="eggNOG" id="KOG1633">
    <property type="taxonomic scope" value="Eukaryota"/>
</dbReference>
<evidence type="ECO:0000256" key="2">
    <source>
        <dbReference type="ARBA" id="ARBA00022723"/>
    </source>
</evidence>
<evidence type="ECO:0000256" key="5">
    <source>
        <dbReference type="ARBA" id="ARBA00023002"/>
    </source>
</evidence>
<dbReference type="AlphaFoldDB" id="K0T7G5"/>
<dbReference type="GO" id="GO:0051213">
    <property type="term" value="F:dioxygenase activity"/>
    <property type="evidence" value="ECO:0007669"/>
    <property type="project" value="UniProtKB-KW"/>
</dbReference>
<dbReference type="SUPFAM" id="SSF51197">
    <property type="entry name" value="Clavaminate synthase-like"/>
    <property type="match status" value="1"/>
</dbReference>
<keyword evidence="5" id="KW-0560">Oxidoreductase</keyword>
<keyword evidence="13" id="KW-1185">Reference proteome</keyword>
<keyword evidence="4" id="KW-0223">Dioxygenase</keyword>
<dbReference type="GO" id="GO:0006325">
    <property type="term" value="P:chromatin organization"/>
    <property type="evidence" value="ECO:0007669"/>
    <property type="project" value="UniProtKB-KW"/>
</dbReference>
<keyword evidence="9" id="KW-0539">Nucleus</keyword>
<name>K0T7G5_THAOC</name>
<dbReference type="InterPro" id="IPR050690">
    <property type="entry name" value="JHDM1_Histone_Demethylase"/>
</dbReference>
<feature type="domain" description="JmjC" evidence="11">
    <location>
        <begin position="341"/>
        <end position="486"/>
    </location>
</feature>
<keyword evidence="3" id="KW-0156">Chromatin regulator</keyword>
<evidence type="ECO:0000256" key="6">
    <source>
        <dbReference type="ARBA" id="ARBA00023004"/>
    </source>
</evidence>
<comment type="caution">
    <text evidence="12">The sequence shown here is derived from an EMBL/GenBank/DDBJ whole genome shotgun (WGS) entry which is preliminary data.</text>
</comment>
<gene>
    <name evidence="12" type="ORF">THAOC_12660</name>
</gene>
<evidence type="ECO:0000256" key="10">
    <source>
        <dbReference type="SAM" id="MobiDB-lite"/>
    </source>
</evidence>
<evidence type="ECO:0000256" key="1">
    <source>
        <dbReference type="ARBA" id="ARBA00004123"/>
    </source>
</evidence>
<dbReference type="OrthoDB" id="5876800at2759"/>
<dbReference type="SUPFAM" id="SSF57903">
    <property type="entry name" value="FYVE/PHD zinc finger"/>
    <property type="match status" value="1"/>
</dbReference>
<dbReference type="GO" id="GO:0046872">
    <property type="term" value="F:metal ion binding"/>
    <property type="evidence" value="ECO:0007669"/>
    <property type="project" value="UniProtKB-KW"/>
</dbReference>
<keyword evidence="6" id="KW-0408">Iron</keyword>
<feature type="region of interest" description="Disordered" evidence="10">
    <location>
        <begin position="1"/>
        <end position="32"/>
    </location>
</feature>
<protein>
    <recommendedName>
        <fullName evidence="11">JmjC domain-containing protein</fullName>
    </recommendedName>
</protein>
<dbReference type="InterPro" id="IPR013083">
    <property type="entry name" value="Znf_RING/FYVE/PHD"/>
</dbReference>
<dbReference type="PANTHER" id="PTHR23123">
    <property type="entry name" value="PHD/F-BOX CONTAINING PROTEIN"/>
    <property type="match status" value="1"/>
</dbReference>
<dbReference type="Gene3D" id="3.30.40.10">
    <property type="entry name" value="Zinc/RING finger domain, C3HC4 (zinc finger)"/>
    <property type="match status" value="1"/>
</dbReference>
<keyword evidence="7" id="KW-0805">Transcription regulation</keyword>
<evidence type="ECO:0000313" key="13">
    <source>
        <dbReference type="Proteomes" id="UP000266841"/>
    </source>
</evidence>
<dbReference type="InterPro" id="IPR011011">
    <property type="entry name" value="Znf_FYVE_PHD"/>
</dbReference>
<dbReference type="Proteomes" id="UP000266841">
    <property type="component" value="Unassembled WGS sequence"/>
</dbReference>
<organism evidence="12 13">
    <name type="scientific">Thalassiosira oceanica</name>
    <name type="common">Marine diatom</name>
    <dbReference type="NCBI Taxonomy" id="159749"/>
    <lineage>
        <taxon>Eukaryota</taxon>
        <taxon>Sar</taxon>
        <taxon>Stramenopiles</taxon>
        <taxon>Ochrophyta</taxon>
        <taxon>Bacillariophyta</taxon>
        <taxon>Coscinodiscophyceae</taxon>
        <taxon>Thalassiosirophycidae</taxon>
        <taxon>Thalassiosirales</taxon>
        <taxon>Thalassiosiraceae</taxon>
        <taxon>Thalassiosira</taxon>
    </lineage>
</organism>
<reference evidence="12 13" key="1">
    <citation type="journal article" date="2012" name="Genome Biol.">
        <title>Genome and low-iron response of an oceanic diatom adapted to chronic iron limitation.</title>
        <authorList>
            <person name="Lommer M."/>
            <person name="Specht M."/>
            <person name="Roy A.S."/>
            <person name="Kraemer L."/>
            <person name="Andreson R."/>
            <person name="Gutowska M.A."/>
            <person name="Wolf J."/>
            <person name="Bergner S.V."/>
            <person name="Schilhabel M.B."/>
            <person name="Klostermeier U.C."/>
            <person name="Beiko R.G."/>
            <person name="Rosenstiel P."/>
            <person name="Hippler M."/>
            <person name="Laroche J."/>
        </authorList>
    </citation>
    <scope>NUCLEOTIDE SEQUENCE [LARGE SCALE GENOMIC DNA]</scope>
    <source>
        <strain evidence="12 13">CCMP1005</strain>
    </source>
</reference>
<dbReference type="InterPro" id="IPR003347">
    <property type="entry name" value="JmjC_dom"/>
</dbReference>
<evidence type="ECO:0000256" key="7">
    <source>
        <dbReference type="ARBA" id="ARBA00023015"/>
    </source>
</evidence>
<proteinExistence type="predicted"/>
<dbReference type="GO" id="GO:0005634">
    <property type="term" value="C:nucleus"/>
    <property type="evidence" value="ECO:0007669"/>
    <property type="project" value="UniProtKB-SubCell"/>
</dbReference>
<keyword evidence="2" id="KW-0479">Metal-binding</keyword>
<sequence>MKEDTSAASLTHLSTDNDEPHSAPTEIGRTSLEESLHEHFAKPPSSAAEEHVITDPITIVPAAKGEAEMESSEADFQIQCDIPTCGSWYHSHELDPPLTSKTASQYKTWHCPQCVPYHGPSVQHARRNGLRKRKHIDFVKLNDPSSILENEGSSIGAAESDVQDADFDGMLRSRQNKGMFTSGSDKRKGCLLQLAKHEDFNADYVSSHGFDKPVLFKKTPGALGLKVPRSKGGDFGVSTVAKLVGPYRKVQVIDSATQLTTEYTMAEYAEYINTPRSERKRILNVITLEFSDTPLGDLVTEPSFPREVDFVRHWPQNLDELRRKLATSKMQCAETQTEEEWEMELQDMTDELDSIRPRVSKYCLMSASGSYTDYHIDFGGTAVWYHVHTGAKIFYFIEPTKDNLNIFATWATSAFSHSARKEMLCDRITQAGGKVYQVTLKAGETLFIPSGWIHAVYTPMDSLVFGGNFIHEHSLEMQLRIYKLEIRMRVDKKFKFPCYQMLLWFVGQDFLLACEALEGAEGTRGDLSTTDRKFLDTICRTYSSNVLRGYKALAKELVRWSKSKLSSFTEQFPRNMDVDAVSRRLCELMSDCLDYLDATVFI</sequence>
<evidence type="ECO:0000313" key="12">
    <source>
        <dbReference type="EMBL" id="EJK66427.1"/>
    </source>
</evidence>
<dbReference type="Gene3D" id="2.60.120.650">
    <property type="entry name" value="Cupin"/>
    <property type="match status" value="1"/>
</dbReference>
<accession>K0T7G5</accession>
<dbReference type="PROSITE" id="PS51184">
    <property type="entry name" value="JMJC"/>
    <property type="match status" value="1"/>
</dbReference>
<dbReference type="EMBL" id="AGNL01014976">
    <property type="protein sequence ID" value="EJK66427.1"/>
    <property type="molecule type" value="Genomic_DNA"/>
</dbReference>
<comment type="subcellular location">
    <subcellularLocation>
        <location evidence="1">Nucleus</location>
    </subcellularLocation>
</comment>
<evidence type="ECO:0000256" key="4">
    <source>
        <dbReference type="ARBA" id="ARBA00022964"/>
    </source>
</evidence>
<dbReference type="InterPro" id="IPR041070">
    <property type="entry name" value="JHD"/>
</dbReference>
<dbReference type="SMART" id="SM00558">
    <property type="entry name" value="JmjC"/>
    <property type="match status" value="1"/>
</dbReference>
<dbReference type="Pfam" id="PF02373">
    <property type="entry name" value="JmjC"/>
    <property type="match status" value="1"/>
</dbReference>
<dbReference type="Pfam" id="PF17811">
    <property type="entry name" value="JHD"/>
    <property type="match status" value="1"/>
</dbReference>
<feature type="compositionally biased region" description="Polar residues" evidence="10">
    <location>
        <begin position="1"/>
        <end position="14"/>
    </location>
</feature>
<evidence type="ECO:0000256" key="3">
    <source>
        <dbReference type="ARBA" id="ARBA00022853"/>
    </source>
</evidence>